<sequence length="99" mass="10449">MQRTVTFGLLLTLAASTALAAPAGEKLFREKCAMCHKVKGAGGILGPDLSRIGASVNEKALREQLVNPKKKNPASTMPSFKGLPATELDALVAYLKGLR</sequence>
<keyword evidence="3 6" id="KW-0479">Metal-binding</keyword>
<dbReference type="Gene3D" id="1.10.760.10">
    <property type="entry name" value="Cytochrome c-like domain"/>
    <property type="match status" value="1"/>
</dbReference>
<dbReference type="PANTHER" id="PTHR37823">
    <property type="entry name" value="CYTOCHROME C-553-LIKE"/>
    <property type="match status" value="1"/>
</dbReference>
<dbReference type="Pfam" id="PF00034">
    <property type="entry name" value="Cytochrom_C"/>
    <property type="match status" value="1"/>
</dbReference>
<keyword evidence="5 6" id="KW-0408">Iron</keyword>
<protein>
    <submittedName>
        <fullName evidence="9">Cytochrome C</fullName>
    </submittedName>
</protein>
<feature type="signal peptide" evidence="7">
    <location>
        <begin position="1"/>
        <end position="20"/>
    </location>
</feature>
<keyword evidence="1" id="KW-0813">Transport</keyword>
<dbReference type="PANTHER" id="PTHR37823:SF1">
    <property type="entry name" value="CYTOCHROME C-553-LIKE"/>
    <property type="match status" value="1"/>
</dbReference>
<gene>
    <name evidence="9" type="ORF">GPICK_00120</name>
</gene>
<evidence type="ECO:0000256" key="6">
    <source>
        <dbReference type="PROSITE-ProRule" id="PRU00433"/>
    </source>
</evidence>
<keyword evidence="4" id="KW-0249">Electron transport</keyword>
<dbReference type="PROSITE" id="PS51007">
    <property type="entry name" value="CYTC"/>
    <property type="match status" value="1"/>
</dbReference>
<evidence type="ECO:0000256" key="1">
    <source>
        <dbReference type="ARBA" id="ARBA00022448"/>
    </source>
</evidence>
<evidence type="ECO:0000256" key="3">
    <source>
        <dbReference type="ARBA" id="ARBA00022723"/>
    </source>
</evidence>
<dbReference type="STRING" id="345632.GPICK_00120"/>
<evidence type="ECO:0000256" key="5">
    <source>
        <dbReference type="ARBA" id="ARBA00023004"/>
    </source>
</evidence>
<evidence type="ECO:0000256" key="4">
    <source>
        <dbReference type="ARBA" id="ARBA00022982"/>
    </source>
</evidence>
<dbReference type="InterPro" id="IPR036909">
    <property type="entry name" value="Cyt_c-like_dom_sf"/>
</dbReference>
<feature type="domain" description="Cytochrome c" evidence="8">
    <location>
        <begin position="19"/>
        <end position="99"/>
    </location>
</feature>
<dbReference type="GO" id="GO:0020037">
    <property type="term" value="F:heme binding"/>
    <property type="evidence" value="ECO:0007669"/>
    <property type="project" value="InterPro"/>
</dbReference>
<evidence type="ECO:0000313" key="9">
    <source>
        <dbReference type="EMBL" id="AJE01988.1"/>
    </source>
</evidence>
<feature type="chain" id="PRO_5002098778" evidence="7">
    <location>
        <begin position="21"/>
        <end position="99"/>
    </location>
</feature>
<keyword evidence="7" id="KW-0732">Signal</keyword>
<dbReference type="RefSeq" id="WP_039739379.1">
    <property type="nucleotide sequence ID" value="NZ_CP009788.1"/>
</dbReference>
<organism evidence="9 10">
    <name type="scientific">Geobacter pickeringii</name>
    <dbReference type="NCBI Taxonomy" id="345632"/>
    <lineage>
        <taxon>Bacteria</taxon>
        <taxon>Pseudomonadati</taxon>
        <taxon>Thermodesulfobacteriota</taxon>
        <taxon>Desulfuromonadia</taxon>
        <taxon>Geobacterales</taxon>
        <taxon>Geobacteraceae</taxon>
        <taxon>Geobacter</taxon>
    </lineage>
</organism>
<dbReference type="GO" id="GO:0046872">
    <property type="term" value="F:metal ion binding"/>
    <property type="evidence" value="ECO:0007669"/>
    <property type="project" value="UniProtKB-KW"/>
</dbReference>
<dbReference type="EMBL" id="CP009788">
    <property type="protein sequence ID" value="AJE01988.1"/>
    <property type="molecule type" value="Genomic_DNA"/>
</dbReference>
<proteinExistence type="predicted"/>
<keyword evidence="10" id="KW-1185">Reference proteome</keyword>
<dbReference type="HOGENOM" id="CLU_179207_0_0_7"/>
<evidence type="ECO:0000256" key="7">
    <source>
        <dbReference type="SAM" id="SignalP"/>
    </source>
</evidence>
<evidence type="ECO:0000256" key="2">
    <source>
        <dbReference type="ARBA" id="ARBA00022617"/>
    </source>
</evidence>
<evidence type="ECO:0000313" key="10">
    <source>
        <dbReference type="Proteomes" id="UP000057609"/>
    </source>
</evidence>
<dbReference type="InterPro" id="IPR009056">
    <property type="entry name" value="Cyt_c-like_dom"/>
</dbReference>
<dbReference type="AlphaFoldDB" id="A0A0B5B662"/>
<keyword evidence="2 6" id="KW-0349">Heme</keyword>
<dbReference type="InterPro" id="IPR051811">
    <property type="entry name" value="Cytochrome_c550/c551-like"/>
</dbReference>
<dbReference type="OrthoDB" id="2827525at2"/>
<evidence type="ECO:0000259" key="8">
    <source>
        <dbReference type="PROSITE" id="PS51007"/>
    </source>
</evidence>
<accession>A0A0B5B662</accession>
<dbReference type="Proteomes" id="UP000057609">
    <property type="component" value="Chromosome"/>
</dbReference>
<name>A0A0B5B662_9BACT</name>
<dbReference type="SUPFAM" id="SSF46626">
    <property type="entry name" value="Cytochrome c"/>
    <property type="match status" value="1"/>
</dbReference>
<dbReference type="GO" id="GO:0009055">
    <property type="term" value="F:electron transfer activity"/>
    <property type="evidence" value="ECO:0007669"/>
    <property type="project" value="InterPro"/>
</dbReference>
<dbReference type="KEGG" id="gpi:GPICK_00120"/>
<reference evidence="9 10" key="1">
    <citation type="journal article" date="2015" name="Genome Announc.">
        <title>Complete Genome of Geobacter pickeringii G13T, a Metal-Reducing Isolate from Sedimentary Kaolin Deposits.</title>
        <authorList>
            <person name="Badalamenti J.P."/>
            <person name="Bond D.R."/>
        </authorList>
    </citation>
    <scope>NUCLEOTIDE SEQUENCE [LARGE SCALE GENOMIC DNA]</scope>
    <source>
        <strain evidence="9 10">G13</strain>
    </source>
</reference>